<dbReference type="GO" id="GO:0005680">
    <property type="term" value="C:anaphase-promoting complex"/>
    <property type="evidence" value="ECO:0007669"/>
    <property type="project" value="InterPro"/>
</dbReference>
<dbReference type="Proteomes" id="UP000669133">
    <property type="component" value="Unassembled WGS sequence"/>
</dbReference>
<dbReference type="GeneID" id="93648709"/>
<reference evidence="2 3" key="1">
    <citation type="submission" date="2020-12" db="EMBL/GenBank/DDBJ databases">
        <title>Effect of drift, selection, and recombination on the evolution of hybrid genomes in Candida yeast pathogens.</title>
        <authorList>
            <person name="Mixao V."/>
            <person name="Ksiezopolska E."/>
            <person name="Saus E."/>
            <person name="Boekhout T."/>
            <person name="Gacser A."/>
            <person name="Gabaldon T."/>
        </authorList>
    </citation>
    <scope>NUCLEOTIDE SEQUENCE [LARGE SCALE GENOMIC DNA]</scope>
    <source>
        <strain evidence="2 3">BP57</strain>
    </source>
</reference>
<feature type="region of interest" description="Disordered" evidence="1">
    <location>
        <begin position="17"/>
        <end position="46"/>
    </location>
</feature>
<proteinExistence type="predicted"/>
<name>A0A8H7ZJK3_9ASCO</name>
<gene>
    <name evidence="2" type="ORF">I9W82_000080</name>
</gene>
<sequence length="293" mass="33016">MFSSDLSPRGIHHLWSSDNNNDNNHPIFNSSQRASTTNHNSETKKQHNKLFAPPLSSYTAAFPGPDPMQLEYLQILRSGKPQPSVDDLSMLIRMKEERLVEIRNTGYSTIRPIGVGKTMEEIDYAQRGYSGVEDSAINNNVAAENSNEDEMSTMPLNMGEQEEVDLDAEILDADALQSDDDDEDEDEDDEFQNSDDHDVSHHPHYLRRNQGYIMDDEGFMAAEVEYQDDHSLNSESNAQILMSSAVTASVLPTRTTGNRTSTTNPTTAPSFQTIEEQHYDNENEYSEQDMLVD</sequence>
<evidence type="ECO:0000256" key="1">
    <source>
        <dbReference type="SAM" id="MobiDB-lite"/>
    </source>
</evidence>
<feature type="compositionally biased region" description="Low complexity" evidence="1">
    <location>
        <begin position="252"/>
        <end position="267"/>
    </location>
</feature>
<dbReference type="InterPro" id="IPR008402">
    <property type="entry name" value="APC_su15/mnd2"/>
</dbReference>
<feature type="region of interest" description="Disordered" evidence="1">
    <location>
        <begin position="252"/>
        <end position="293"/>
    </location>
</feature>
<accession>A0A8H7ZJK3</accession>
<feature type="compositionally biased region" description="Acidic residues" evidence="1">
    <location>
        <begin position="282"/>
        <end position="293"/>
    </location>
</feature>
<comment type="caution">
    <text evidence="2">The sequence shown here is derived from an EMBL/GenBank/DDBJ whole genome shotgun (WGS) entry which is preliminary data.</text>
</comment>
<dbReference type="EMBL" id="JAEOAQ010000001">
    <property type="protein sequence ID" value="KAG5420990.1"/>
    <property type="molecule type" value="Genomic_DNA"/>
</dbReference>
<feature type="region of interest" description="Disordered" evidence="1">
    <location>
        <begin position="177"/>
        <end position="204"/>
    </location>
</feature>
<dbReference type="GO" id="GO:0031145">
    <property type="term" value="P:anaphase-promoting complex-dependent catabolic process"/>
    <property type="evidence" value="ECO:0007669"/>
    <property type="project" value="InterPro"/>
</dbReference>
<dbReference type="RefSeq" id="XP_067550106.1">
    <property type="nucleotide sequence ID" value="XM_067695203.1"/>
</dbReference>
<dbReference type="AlphaFoldDB" id="A0A8H7ZJK3"/>
<feature type="compositionally biased region" description="Polar residues" evidence="1">
    <location>
        <begin position="26"/>
        <end position="40"/>
    </location>
</feature>
<feature type="compositionally biased region" description="Acidic residues" evidence="1">
    <location>
        <begin position="177"/>
        <end position="193"/>
    </location>
</feature>
<keyword evidence="3" id="KW-1185">Reference proteome</keyword>
<dbReference type="OrthoDB" id="4047136at2759"/>
<organism evidence="2 3">
    <name type="scientific">Candida metapsilosis</name>
    <dbReference type="NCBI Taxonomy" id="273372"/>
    <lineage>
        <taxon>Eukaryota</taxon>
        <taxon>Fungi</taxon>
        <taxon>Dikarya</taxon>
        <taxon>Ascomycota</taxon>
        <taxon>Saccharomycotina</taxon>
        <taxon>Pichiomycetes</taxon>
        <taxon>Debaryomycetaceae</taxon>
        <taxon>Candida/Lodderomyces clade</taxon>
        <taxon>Candida</taxon>
    </lineage>
</organism>
<dbReference type="Pfam" id="PF05841">
    <property type="entry name" value="Apc15p"/>
    <property type="match status" value="1"/>
</dbReference>
<evidence type="ECO:0000313" key="3">
    <source>
        <dbReference type="Proteomes" id="UP000669133"/>
    </source>
</evidence>
<protein>
    <submittedName>
        <fullName evidence="2">Uncharacterized protein</fullName>
    </submittedName>
</protein>
<evidence type="ECO:0000313" key="2">
    <source>
        <dbReference type="EMBL" id="KAG5420990.1"/>
    </source>
</evidence>